<dbReference type="GO" id="GO:1902201">
    <property type="term" value="P:negative regulation of bacterial-type flagellum-dependent cell motility"/>
    <property type="evidence" value="ECO:0007669"/>
    <property type="project" value="TreeGrafter"/>
</dbReference>
<dbReference type="Pfam" id="PF00990">
    <property type="entry name" value="GGDEF"/>
    <property type="match status" value="1"/>
</dbReference>
<protein>
    <submittedName>
        <fullName evidence="2">Diguanylate cyclase (GGDEF)-like protein</fullName>
    </submittedName>
</protein>
<dbReference type="SMART" id="SM00267">
    <property type="entry name" value="GGDEF"/>
    <property type="match status" value="1"/>
</dbReference>
<reference evidence="2 3" key="1">
    <citation type="submission" date="2020-08" db="EMBL/GenBank/DDBJ databases">
        <title>Sequencing the genomes of 1000 actinobacteria strains.</title>
        <authorList>
            <person name="Klenk H.-P."/>
        </authorList>
    </citation>
    <scope>NUCLEOTIDE SEQUENCE [LARGE SCALE GENOMIC DNA]</scope>
    <source>
        <strain evidence="2 3">DSM 44230</strain>
    </source>
</reference>
<dbReference type="CDD" id="cd01949">
    <property type="entry name" value="GGDEF"/>
    <property type="match status" value="1"/>
</dbReference>
<evidence type="ECO:0000259" key="1">
    <source>
        <dbReference type="PROSITE" id="PS50887"/>
    </source>
</evidence>
<dbReference type="SUPFAM" id="SSF55073">
    <property type="entry name" value="Nucleotide cyclase"/>
    <property type="match status" value="1"/>
</dbReference>
<feature type="domain" description="GGDEF" evidence="1">
    <location>
        <begin position="375"/>
        <end position="499"/>
    </location>
</feature>
<dbReference type="InterPro" id="IPR000160">
    <property type="entry name" value="GGDEF_dom"/>
</dbReference>
<dbReference type="PROSITE" id="PS50887">
    <property type="entry name" value="GGDEF"/>
    <property type="match status" value="1"/>
</dbReference>
<comment type="caution">
    <text evidence="2">The sequence shown here is derived from an EMBL/GenBank/DDBJ whole genome shotgun (WGS) entry which is preliminary data.</text>
</comment>
<dbReference type="Proteomes" id="UP000533598">
    <property type="component" value="Unassembled WGS sequence"/>
</dbReference>
<evidence type="ECO:0000313" key="3">
    <source>
        <dbReference type="Proteomes" id="UP000533598"/>
    </source>
</evidence>
<organism evidence="2 3">
    <name type="scientific">Crossiella cryophila</name>
    <dbReference type="NCBI Taxonomy" id="43355"/>
    <lineage>
        <taxon>Bacteria</taxon>
        <taxon>Bacillati</taxon>
        <taxon>Actinomycetota</taxon>
        <taxon>Actinomycetes</taxon>
        <taxon>Pseudonocardiales</taxon>
        <taxon>Pseudonocardiaceae</taxon>
        <taxon>Crossiella</taxon>
    </lineage>
</organism>
<proteinExistence type="predicted"/>
<gene>
    <name evidence="2" type="ORF">HNR67_007977</name>
</gene>
<dbReference type="InterPro" id="IPR043128">
    <property type="entry name" value="Rev_trsase/Diguanyl_cyclase"/>
</dbReference>
<keyword evidence="3" id="KW-1185">Reference proteome</keyword>
<dbReference type="GO" id="GO:0005886">
    <property type="term" value="C:plasma membrane"/>
    <property type="evidence" value="ECO:0007669"/>
    <property type="project" value="TreeGrafter"/>
</dbReference>
<dbReference type="InterPro" id="IPR029787">
    <property type="entry name" value="Nucleotide_cyclase"/>
</dbReference>
<dbReference type="PANTHER" id="PTHR45138">
    <property type="entry name" value="REGULATORY COMPONENTS OF SENSORY TRANSDUCTION SYSTEM"/>
    <property type="match status" value="1"/>
</dbReference>
<dbReference type="InterPro" id="IPR050469">
    <property type="entry name" value="Diguanylate_Cyclase"/>
</dbReference>
<dbReference type="PANTHER" id="PTHR45138:SF24">
    <property type="entry name" value="DIGUANYLATE CYCLASE DGCC-RELATED"/>
    <property type="match status" value="1"/>
</dbReference>
<dbReference type="AlphaFoldDB" id="A0A7W7CLZ3"/>
<name>A0A7W7CLZ3_9PSEU</name>
<dbReference type="NCBIfam" id="TIGR00254">
    <property type="entry name" value="GGDEF"/>
    <property type="match status" value="1"/>
</dbReference>
<dbReference type="RefSeq" id="WP_185008744.1">
    <property type="nucleotide sequence ID" value="NZ_BAAAUI010000058.1"/>
</dbReference>
<dbReference type="GO" id="GO:0052621">
    <property type="term" value="F:diguanylate cyclase activity"/>
    <property type="evidence" value="ECO:0007669"/>
    <property type="project" value="TreeGrafter"/>
</dbReference>
<dbReference type="Gene3D" id="3.30.70.270">
    <property type="match status" value="1"/>
</dbReference>
<accession>A0A7W7CLZ3</accession>
<dbReference type="GO" id="GO:0043709">
    <property type="term" value="P:cell adhesion involved in single-species biofilm formation"/>
    <property type="evidence" value="ECO:0007669"/>
    <property type="project" value="TreeGrafter"/>
</dbReference>
<dbReference type="EMBL" id="JACHMH010000001">
    <property type="protein sequence ID" value="MBB4681859.1"/>
    <property type="molecule type" value="Genomic_DNA"/>
</dbReference>
<sequence>MSTDAVTSPDAAAPDRMRELIREGALSEAIALADAVIARAEEPAIVGRSLLMKLGCLMMDGHRLEAVSVADQAFDVVLASGDPALMGELYALAAYVALTEGSVDRCVRHLVRGSRTMELVTRADLIAADAWADLAITYSIAGFHNQAMLASVRARNTAAAAGLPPEEYLTPEIPLRCAVSLDHRGDEQGARDMLRAAVALARQCTPGGELRPADYPFYRYASARLRALGEPVELALTEVSLEGHEAADLGALAQVCDAISAGHPLDALARLDSMTLVANTLGPAELFRLRALAYAAAGDHRAAHTADRQAFRLAGEHPSRLVDRFIEGVGARLDHEDLRRAVGRYAAEALTDPLTGLPNRRHLEQRLAMIAEQRGTAAIGVIDLDGFKTVNTVHGHLSGDLVLERVAAILSRTVRRGDFVARYGGDEFVALLPETSVVEAVEIGGRLAAAVDEEDWEALVAGTPISVTIGWADLAHPADLPTALAEADRAMLELKGARR</sequence>
<evidence type="ECO:0000313" key="2">
    <source>
        <dbReference type="EMBL" id="MBB4681859.1"/>
    </source>
</evidence>